<evidence type="ECO:0000256" key="2">
    <source>
        <dbReference type="ARBA" id="ARBA00022829"/>
    </source>
</evidence>
<dbReference type="EMBL" id="JAAYVO010000053">
    <property type="protein sequence ID" value="NLH35237.1"/>
    <property type="molecule type" value="Genomic_DNA"/>
</dbReference>
<dbReference type="InterPro" id="IPR003115">
    <property type="entry name" value="ParB_N"/>
</dbReference>
<dbReference type="SMART" id="SM00470">
    <property type="entry name" value="ParB"/>
    <property type="match status" value="1"/>
</dbReference>
<dbReference type="PANTHER" id="PTHR33375">
    <property type="entry name" value="CHROMOSOME-PARTITIONING PROTEIN PARB-RELATED"/>
    <property type="match status" value="1"/>
</dbReference>
<dbReference type="GO" id="GO:0007059">
    <property type="term" value="P:chromosome segregation"/>
    <property type="evidence" value="ECO:0007669"/>
    <property type="project" value="UniProtKB-KW"/>
</dbReference>
<dbReference type="Proteomes" id="UP000559962">
    <property type="component" value="Unassembled WGS sequence"/>
</dbReference>
<dbReference type="GO" id="GO:0003677">
    <property type="term" value="F:DNA binding"/>
    <property type="evidence" value="ECO:0007669"/>
    <property type="project" value="InterPro"/>
</dbReference>
<dbReference type="Pfam" id="PF17762">
    <property type="entry name" value="HTH_ParB"/>
    <property type="match status" value="1"/>
</dbReference>
<dbReference type="PANTHER" id="PTHR33375:SF1">
    <property type="entry name" value="CHROMOSOME-PARTITIONING PROTEIN PARB-RELATED"/>
    <property type="match status" value="1"/>
</dbReference>
<evidence type="ECO:0000256" key="1">
    <source>
        <dbReference type="ARBA" id="ARBA00006295"/>
    </source>
</evidence>
<evidence type="ECO:0000259" key="3">
    <source>
        <dbReference type="SMART" id="SM00470"/>
    </source>
</evidence>
<comment type="similarity">
    <text evidence="1">Belongs to the ParB family.</text>
</comment>
<dbReference type="Pfam" id="PF02195">
    <property type="entry name" value="ParB_N"/>
    <property type="match status" value="1"/>
</dbReference>
<dbReference type="SUPFAM" id="SSF110849">
    <property type="entry name" value="ParB/Sulfiredoxin"/>
    <property type="match status" value="1"/>
</dbReference>
<gene>
    <name evidence="4" type="ORF">GX453_04320</name>
</gene>
<proteinExistence type="inferred from homology"/>
<dbReference type="InterPro" id="IPR041468">
    <property type="entry name" value="HTH_ParB/Spo0J"/>
</dbReference>
<sequence>MDEIKILRLNQLVNFKDHPFKVETNTELFELMQSIEKDGVLVPLLARPNPNGEGYELISGHRRKAACEWAGVTEVPVIIRNLDNCQAVIAMVDSNLQREKIKPSEKAFAYRMKLEAMKQQGKRNDLTSDQVGPKLDNPTVEVTKLKALYDEKGNWCIDTDDERKGTRSNEQLAKQIGESVNQIKRYIRLTYLIPKILDMVDEGKIAFTIAVELSYMKEEEQYELHAVMDLEQCTPSLSQANRLKRMSQKGELDMDEMYNILGEQKPNQREQIKIRSDRLDKYFPSNYTENQKVELIEKLVKDWHDAHSLKKGSR</sequence>
<dbReference type="AlphaFoldDB" id="A0A847J1M5"/>
<evidence type="ECO:0000313" key="4">
    <source>
        <dbReference type="EMBL" id="NLH35237.1"/>
    </source>
</evidence>
<organism evidence="4 5">
    <name type="scientific">Pseudolactococcus chungangensis</name>
    <dbReference type="NCBI Taxonomy" id="451457"/>
    <lineage>
        <taxon>Bacteria</taxon>
        <taxon>Bacillati</taxon>
        <taxon>Bacillota</taxon>
        <taxon>Bacilli</taxon>
        <taxon>Lactobacillales</taxon>
        <taxon>Streptococcaceae</taxon>
        <taxon>Pseudolactococcus</taxon>
    </lineage>
</organism>
<dbReference type="Gene3D" id="3.90.1530.30">
    <property type="match status" value="1"/>
</dbReference>
<dbReference type="InterPro" id="IPR004437">
    <property type="entry name" value="ParB/RepB/Spo0J"/>
</dbReference>
<keyword evidence="2" id="KW-0159">Chromosome partition</keyword>
<feature type="domain" description="ParB-like N-terminal" evidence="3">
    <location>
        <begin position="5"/>
        <end position="96"/>
    </location>
</feature>
<dbReference type="Gene3D" id="1.10.10.2830">
    <property type="match status" value="1"/>
</dbReference>
<dbReference type="CDD" id="cd16407">
    <property type="entry name" value="ParB_N_like"/>
    <property type="match status" value="1"/>
</dbReference>
<evidence type="ECO:0000313" key="5">
    <source>
        <dbReference type="Proteomes" id="UP000559962"/>
    </source>
</evidence>
<accession>A0A847J1M5</accession>
<dbReference type="InterPro" id="IPR050336">
    <property type="entry name" value="Chromosome_partition/occlusion"/>
</dbReference>
<dbReference type="NCBIfam" id="TIGR00180">
    <property type="entry name" value="parB_part"/>
    <property type="match status" value="1"/>
</dbReference>
<dbReference type="SUPFAM" id="SSF109709">
    <property type="entry name" value="KorB DNA-binding domain-like"/>
    <property type="match status" value="1"/>
</dbReference>
<name>A0A847J1M5_9LACT</name>
<comment type="caution">
    <text evidence="4">The sequence shown here is derived from an EMBL/GenBank/DDBJ whole genome shotgun (WGS) entry which is preliminary data.</text>
</comment>
<dbReference type="GO" id="GO:0005694">
    <property type="term" value="C:chromosome"/>
    <property type="evidence" value="ECO:0007669"/>
    <property type="project" value="TreeGrafter"/>
</dbReference>
<dbReference type="InterPro" id="IPR036086">
    <property type="entry name" value="ParB/Sulfiredoxin_sf"/>
</dbReference>
<protein>
    <submittedName>
        <fullName evidence="4">ParB/RepB/Spo0J family partition protein</fullName>
    </submittedName>
</protein>
<reference evidence="4 5" key="1">
    <citation type="journal article" date="2020" name="Biotechnol. Biofuels">
        <title>New insights from the biogas microbiome by comprehensive genome-resolved metagenomics of nearly 1600 species originating from multiple anaerobic digesters.</title>
        <authorList>
            <person name="Campanaro S."/>
            <person name="Treu L."/>
            <person name="Rodriguez-R L.M."/>
            <person name="Kovalovszki A."/>
            <person name="Ziels R.M."/>
            <person name="Maus I."/>
            <person name="Zhu X."/>
            <person name="Kougias P.G."/>
            <person name="Basile A."/>
            <person name="Luo G."/>
            <person name="Schluter A."/>
            <person name="Konstantinidis K.T."/>
            <person name="Angelidaki I."/>
        </authorList>
    </citation>
    <scope>NUCLEOTIDE SEQUENCE [LARGE SCALE GENOMIC DNA]</scope>
    <source>
        <strain evidence="4">AS27yjCOA_61</strain>
    </source>
</reference>